<dbReference type="SUPFAM" id="SSF161084">
    <property type="entry name" value="MAPEG domain-like"/>
    <property type="match status" value="1"/>
</dbReference>
<protein>
    <submittedName>
        <fullName evidence="6">Membrane-associated proteins in eicosanoid and glutathione metabolism (MAPEG)</fullName>
    </submittedName>
</protein>
<evidence type="ECO:0000313" key="7">
    <source>
        <dbReference type="Proteomes" id="UP000008881"/>
    </source>
</evidence>
<evidence type="ECO:0000256" key="3">
    <source>
        <dbReference type="ARBA" id="ARBA00022989"/>
    </source>
</evidence>
<dbReference type="GeneID" id="93311330"/>
<keyword evidence="3 5" id="KW-1133">Transmembrane helix</keyword>
<evidence type="ECO:0000256" key="2">
    <source>
        <dbReference type="ARBA" id="ARBA00022692"/>
    </source>
</evidence>
<evidence type="ECO:0000256" key="5">
    <source>
        <dbReference type="SAM" id="Phobius"/>
    </source>
</evidence>
<dbReference type="Gene3D" id="1.20.120.550">
    <property type="entry name" value="Membrane associated eicosanoid/glutathione metabolism-like domain"/>
    <property type="match status" value="1"/>
</dbReference>
<comment type="subcellular location">
    <subcellularLocation>
        <location evidence="1">Membrane</location>
    </subcellularLocation>
</comment>
<dbReference type="InterPro" id="IPR001129">
    <property type="entry name" value="Membr-assoc_MAPEG"/>
</dbReference>
<evidence type="ECO:0000256" key="4">
    <source>
        <dbReference type="ARBA" id="ARBA00023136"/>
    </source>
</evidence>
<proteinExistence type="predicted"/>
<dbReference type="GO" id="GO:0016020">
    <property type="term" value="C:membrane"/>
    <property type="evidence" value="ECO:0007669"/>
    <property type="project" value="UniProtKB-SubCell"/>
</dbReference>
<keyword evidence="4 5" id="KW-0472">Membrane</keyword>
<dbReference type="EMBL" id="CP002824">
    <property type="protein sequence ID" value="AEG98053.1"/>
    <property type="molecule type" value="Genomic_DNA"/>
</dbReference>
<dbReference type="InterPro" id="IPR023352">
    <property type="entry name" value="MAPEG-like_dom_sf"/>
</dbReference>
<dbReference type="Pfam" id="PF01124">
    <property type="entry name" value="MAPEG"/>
    <property type="match status" value="1"/>
</dbReference>
<dbReference type="AlphaFoldDB" id="A0A0H3FQZ3"/>
<sequence length="135" mass="14372">MKNNPELIILTLICLLTVMMWIPYIIARATRANVAPAAGNGHSPSIGTAPWAQRAQKAHANAVENLVIFAPLVVAAALLNVNNAITLIAAKIYLLARIVHYIAYTAGIPVIRTLAFQSGFVATVTIAIVILSSVF</sequence>
<dbReference type="PANTHER" id="PTHR35371">
    <property type="entry name" value="INNER MEMBRANE PROTEIN"/>
    <property type="match status" value="1"/>
</dbReference>
<dbReference type="OrthoDB" id="343936at2"/>
<accession>A0A0H3FQZ3</accession>
<evidence type="ECO:0000313" key="6">
    <source>
        <dbReference type="EMBL" id="AEG98053.1"/>
    </source>
</evidence>
<dbReference type="KEGG" id="eae:EAE_15710"/>
<dbReference type="PATRIC" id="fig|1028307.3.peg.3142"/>
<organism evidence="6 7">
    <name type="scientific">Klebsiella aerogenes (strain ATCC 13048 / DSM 30053 / CCUG 1429 / JCM 1235 / KCTC 2190 / NBRC 13534 / NCIMB 10102 / NCTC 10006 / CDC 819-56)</name>
    <name type="common">Enterobacter aerogenes</name>
    <dbReference type="NCBI Taxonomy" id="1028307"/>
    <lineage>
        <taxon>Bacteria</taxon>
        <taxon>Pseudomonadati</taxon>
        <taxon>Pseudomonadota</taxon>
        <taxon>Gammaproteobacteria</taxon>
        <taxon>Enterobacterales</taxon>
        <taxon>Enterobacteriaceae</taxon>
        <taxon>Klebsiella/Raoultella group</taxon>
        <taxon>Klebsiella</taxon>
    </lineage>
</organism>
<feature type="transmembrane region" description="Helical" evidence="5">
    <location>
        <begin position="114"/>
        <end position="134"/>
    </location>
</feature>
<gene>
    <name evidence="6" type="ordered locus">EAE_15710</name>
</gene>
<dbReference type="eggNOG" id="COG3686">
    <property type="taxonomic scope" value="Bacteria"/>
</dbReference>
<feature type="transmembrane region" description="Helical" evidence="5">
    <location>
        <begin position="7"/>
        <end position="26"/>
    </location>
</feature>
<reference evidence="6 7" key="1">
    <citation type="journal article" date="2012" name="J. Bacteriol.">
        <title>Complete genome sequence of Enterobacter aerogenes KCTC 2190.</title>
        <authorList>
            <person name="Shin S.H."/>
            <person name="Kim S."/>
            <person name="Kim J.Y."/>
            <person name="Lee S."/>
            <person name="Um Y."/>
            <person name="Oh M.K."/>
            <person name="Kim Y.R."/>
            <person name="Lee J."/>
            <person name="Yang K.S."/>
        </authorList>
    </citation>
    <scope>NUCLEOTIDE SEQUENCE [LARGE SCALE GENOMIC DNA]</scope>
    <source>
        <strain evidence="6 7">KCTC 2190</strain>
    </source>
</reference>
<keyword evidence="7" id="KW-1185">Reference proteome</keyword>
<keyword evidence="2 5" id="KW-0812">Transmembrane</keyword>
<dbReference type="Proteomes" id="UP000008881">
    <property type="component" value="Chromosome"/>
</dbReference>
<evidence type="ECO:0000256" key="1">
    <source>
        <dbReference type="ARBA" id="ARBA00004370"/>
    </source>
</evidence>
<dbReference type="RefSeq" id="WP_015367306.1">
    <property type="nucleotide sequence ID" value="NC_015663.1"/>
</dbReference>
<name>A0A0H3FQZ3_KLEAK</name>
<feature type="transmembrane region" description="Helical" evidence="5">
    <location>
        <begin position="68"/>
        <end position="94"/>
    </location>
</feature>
<dbReference type="HOGENOM" id="CLU_110778_1_1_6"/>
<dbReference type="PANTHER" id="PTHR35371:SF1">
    <property type="entry name" value="BLR7753 PROTEIN"/>
    <property type="match status" value="1"/>
</dbReference>